<dbReference type="InterPro" id="IPR017703">
    <property type="entry name" value="YgfZ/GCV_T_CS"/>
</dbReference>
<comment type="caution">
    <text evidence="2">The sequence shown here is derived from an EMBL/GenBank/DDBJ whole genome shotgun (WGS) entry which is preliminary data.</text>
</comment>
<evidence type="ECO:0000313" key="2">
    <source>
        <dbReference type="EMBL" id="MBB1089172.1"/>
    </source>
</evidence>
<dbReference type="PANTHER" id="PTHR22602">
    <property type="entry name" value="TRANSFERASE CAF17, MITOCHONDRIAL-RELATED"/>
    <property type="match status" value="1"/>
</dbReference>
<dbReference type="AlphaFoldDB" id="A0A7W3U563"/>
<keyword evidence="1" id="KW-0809">Transit peptide</keyword>
<proteinExistence type="predicted"/>
<dbReference type="InterPro" id="IPR045179">
    <property type="entry name" value="YgfZ/GcvT"/>
</dbReference>
<dbReference type="RefSeq" id="WP_182669952.1">
    <property type="nucleotide sequence ID" value="NZ_JACHTE010000008.1"/>
</dbReference>
<dbReference type="InterPro" id="IPR027266">
    <property type="entry name" value="TrmE/GcvT-like"/>
</dbReference>
<sequence length="289" mass="31052">MSDNPHASPGTLLALPDHRLLRLSGPDAVAFAQAQFMNDVDRLAPGEWHWNGWLTPKGRVLALFAVVRLDEQTLWLLLPDADPHALATALGRFRFRSKLVLDVPESLAVSGAFESPARARGARWAKLDDGAVELDFSGDGGPRRLLVGAPEATTPGSREWRLADLCHGLPRLDASQTEAWTPQQLSLERLKAFSVKKGCYPGQEIVARTHFLGKAKRGLVGFDVPGAVRAGDPVLRDTRDTGKVACVACDGNGGHVALAVMPLEGGDDDACHVDGVEMQARPLLGGLER</sequence>
<dbReference type="EMBL" id="JACHTE010000008">
    <property type="protein sequence ID" value="MBB1089172.1"/>
    <property type="molecule type" value="Genomic_DNA"/>
</dbReference>
<accession>A0A7W3U563</accession>
<gene>
    <name evidence="2" type="ORF">H4F99_11835</name>
</gene>
<protein>
    <submittedName>
        <fullName evidence="2">Folate-binding protein YgfZ</fullName>
    </submittedName>
</protein>
<dbReference type="Gene3D" id="2.40.30.160">
    <property type="match status" value="1"/>
</dbReference>
<dbReference type="Gene3D" id="3.30.1360.120">
    <property type="entry name" value="Probable tRNA modification gtpase trme, domain 1"/>
    <property type="match status" value="1"/>
</dbReference>
<dbReference type="GO" id="GO:0016226">
    <property type="term" value="P:iron-sulfur cluster assembly"/>
    <property type="evidence" value="ECO:0007669"/>
    <property type="project" value="TreeGrafter"/>
</dbReference>
<name>A0A7W3U563_9GAMM</name>
<organism evidence="2 3">
    <name type="scientific">Marilutibacter penaei</name>
    <dbReference type="NCBI Taxonomy" id="2759900"/>
    <lineage>
        <taxon>Bacteria</taxon>
        <taxon>Pseudomonadati</taxon>
        <taxon>Pseudomonadota</taxon>
        <taxon>Gammaproteobacteria</taxon>
        <taxon>Lysobacterales</taxon>
        <taxon>Lysobacteraceae</taxon>
        <taxon>Marilutibacter</taxon>
    </lineage>
</organism>
<keyword evidence="3" id="KW-1185">Reference proteome</keyword>
<dbReference type="Proteomes" id="UP000552587">
    <property type="component" value="Unassembled WGS sequence"/>
</dbReference>
<reference evidence="2 3" key="1">
    <citation type="submission" date="2020-07" db="EMBL/GenBank/DDBJ databases">
        <authorList>
            <person name="Xu S."/>
            <person name="Li A."/>
        </authorList>
    </citation>
    <scope>NUCLEOTIDE SEQUENCE [LARGE SCALE GENOMIC DNA]</scope>
    <source>
        <strain evidence="2 3">SG-8</strain>
    </source>
</reference>
<dbReference type="PANTHER" id="PTHR22602:SF0">
    <property type="entry name" value="TRANSFERASE CAF17, MITOCHONDRIAL-RELATED"/>
    <property type="match status" value="1"/>
</dbReference>
<dbReference type="NCBIfam" id="TIGR03317">
    <property type="entry name" value="ygfZ_signature"/>
    <property type="match status" value="1"/>
</dbReference>
<evidence type="ECO:0000256" key="1">
    <source>
        <dbReference type="ARBA" id="ARBA00022946"/>
    </source>
</evidence>
<evidence type="ECO:0000313" key="3">
    <source>
        <dbReference type="Proteomes" id="UP000552587"/>
    </source>
</evidence>
<dbReference type="SUPFAM" id="SSF103025">
    <property type="entry name" value="Folate-binding domain"/>
    <property type="match status" value="1"/>
</dbReference>